<dbReference type="EMBL" id="RJSF01000044">
    <property type="protein sequence ID" value="RNM12689.1"/>
    <property type="molecule type" value="Genomic_DNA"/>
</dbReference>
<reference evidence="1 2" key="1">
    <citation type="submission" date="2018-11" db="EMBL/GenBank/DDBJ databases">
        <authorList>
            <person name="Li F."/>
        </authorList>
    </citation>
    <scope>NUCLEOTIDE SEQUENCE [LARGE SCALE GENOMIC DNA]</scope>
    <source>
        <strain evidence="1 2">Gsoil 818</strain>
    </source>
</reference>
<evidence type="ECO:0000313" key="2">
    <source>
        <dbReference type="Proteomes" id="UP000279994"/>
    </source>
</evidence>
<keyword evidence="2" id="KW-1185">Reference proteome</keyword>
<dbReference type="AlphaFoldDB" id="A0A3N0GJR6"/>
<evidence type="ECO:0000313" key="1">
    <source>
        <dbReference type="EMBL" id="RNM12689.1"/>
    </source>
</evidence>
<accession>A0A3N0GJR6</accession>
<name>A0A3N0GJR6_9ACTN</name>
<dbReference type="OrthoDB" id="4865982at2"/>
<comment type="caution">
    <text evidence="1">The sequence shown here is derived from an EMBL/GenBank/DDBJ whole genome shotgun (WGS) entry which is preliminary data.</text>
</comment>
<organism evidence="1 2">
    <name type="scientific">Nocardioides pocheonensis</name>
    <dbReference type="NCBI Taxonomy" id="661485"/>
    <lineage>
        <taxon>Bacteria</taxon>
        <taxon>Bacillati</taxon>
        <taxon>Actinomycetota</taxon>
        <taxon>Actinomycetes</taxon>
        <taxon>Propionibacteriales</taxon>
        <taxon>Nocardioidaceae</taxon>
        <taxon>Nocardioides</taxon>
    </lineage>
</organism>
<dbReference type="RefSeq" id="WP_123224452.1">
    <property type="nucleotide sequence ID" value="NZ_RJSF01000044.1"/>
</dbReference>
<protein>
    <submittedName>
        <fullName evidence="1">Uncharacterized protein</fullName>
    </submittedName>
</protein>
<sequence>MWDIDHFPGADHVPWQLLIRARLVHELDAVIASAIVREVSEVASSKVAHHVARAAQEAIVEASREEASSEQRIAAFDAMLDFDDWCGTPPHRWPGPRPHFDDLSDPIAEVVLRQAFDLVQRAGSEQLQKTLGPALRELSPALA</sequence>
<dbReference type="Proteomes" id="UP000279994">
    <property type="component" value="Unassembled WGS sequence"/>
</dbReference>
<gene>
    <name evidence="1" type="ORF">EFL26_19010</name>
</gene>
<proteinExistence type="predicted"/>